<protein>
    <recommendedName>
        <fullName evidence="2">Sulfotransferase family protein</fullName>
    </recommendedName>
</protein>
<dbReference type="EMBL" id="MK500353">
    <property type="protein sequence ID" value="QBK87468.1"/>
    <property type="molecule type" value="Genomic_DNA"/>
</dbReference>
<proteinExistence type="predicted"/>
<evidence type="ECO:0000313" key="1">
    <source>
        <dbReference type="EMBL" id="QBK87468.1"/>
    </source>
</evidence>
<dbReference type="InterPro" id="IPR005331">
    <property type="entry name" value="Sulfotransferase"/>
</dbReference>
<evidence type="ECO:0008006" key="2">
    <source>
        <dbReference type="Google" id="ProtNLM"/>
    </source>
</evidence>
<dbReference type="GO" id="GO:0008146">
    <property type="term" value="F:sulfotransferase activity"/>
    <property type="evidence" value="ECO:0007669"/>
    <property type="project" value="InterPro"/>
</dbReference>
<sequence length="159" mass="18572">MRTAGILHYYYGSTRDKTIYQITRDPYKRLESFYREKMIKNLTPALNQFCQQKLLKFFTRKQLVNKQVSFKEFIQAVAQGYSDEHIALQTTRLNGKPDHLVKLELGLSLLTPLLGVNPDDFIGNTTTDIHIPLVWTKEMRTSINILYATDFVNMQYSML</sequence>
<gene>
    <name evidence="1" type="ORF">LCMAC201_03780</name>
</gene>
<accession>A0A481YWA4</accession>
<organism evidence="1">
    <name type="scientific">Marseillevirus LCMAC201</name>
    <dbReference type="NCBI Taxonomy" id="2506605"/>
    <lineage>
        <taxon>Viruses</taxon>
        <taxon>Varidnaviria</taxon>
        <taxon>Bamfordvirae</taxon>
        <taxon>Nucleocytoviricota</taxon>
        <taxon>Megaviricetes</taxon>
        <taxon>Pimascovirales</taxon>
        <taxon>Pimascovirales incertae sedis</taxon>
        <taxon>Marseilleviridae</taxon>
    </lineage>
</organism>
<name>A0A481YWA4_9VIRU</name>
<reference evidence="1" key="1">
    <citation type="journal article" date="2019" name="MBio">
        <title>Virus Genomes from Deep Sea Sediments Expand the Ocean Megavirome and Support Independent Origins of Viral Gigantism.</title>
        <authorList>
            <person name="Backstrom D."/>
            <person name="Yutin N."/>
            <person name="Jorgensen S.L."/>
            <person name="Dharamshi J."/>
            <person name="Homa F."/>
            <person name="Zaremba-Niedwiedzka K."/>
            <person name="Spang A."/>
            <person name="Wolf Y.I."/>
            <person name="Koonin E.V."/>
            <person name="Ettema T.J."/>
        </authorList>
    </citation>
    <scope>NUCLEOTIDE SEQUENCE</scope>
</reference>
<dbReference type="Pfam" id="PF03567">
    <property type="entry name" value="Sulfotransfer_2"/>
    <property type="match status" value="1"/>
</dbReference>
<dbReference type="GO" id="GO:0016020">
    <property type="term" value="C:membrane"/>
    <property type="evidence" value="ECO:0007669"/>
    <property type="project" value="InterPro"/>
</dbReference>